<proteinExistence type="predicted"/>
<evidence type="ECO:0000313" key="1">
    <source>
        <dbReference type="EMBL" id="PRW33533.1"/>
    </source>
</evidence>
<gene>
    <name evidence="1" type="ORF">C2E21_7495</name>
</gene>
<dbReference type="PANTHER" id="PTHR15907">
    <property type="entry name" value="DUF614 FAMILY PROTEIN-RELATED"/>
    <property type="match status" value="1"/>
</dbReference>
<name>A0A2P6TGX2_CHLSO</name>
<reference evidence="1 2" key="1">
    <citation type="journal article" date="2018" name="Plant J.">
        <title>Genome sequences of Chlorella sorokiniana UTEX 1602 and Micractinium conductrix SAG 241.80: implications to maltose excretion by a green alga.</title>
        <authorList>
            <person name="Arriola M.B."/>
            <person name="Velmurugan N."/>
            <person name="Zhang Y."/>
            <person name="Plunkett M.H."/>
            <person name="Hondzo H."/>
            <person name="Barney B.M."/>
        </authorList>
    </citation>
    <scope>NUCLEOTIDE SEQUENCE [LARGE SCALE GENOMIC DNA]</scope>
    <source>
        <strain evidence="2">UTEX 1602</strain>
    </source>
</reference>
<dbReference type="AlphaFoldDB" id="A0A2P6TGX2"/>
<comment type="caution">
    <text evidence="1">The sequence shown here is derived from an EMBL/GenBank/DDBJ whole genome shotgun (WGS) entry which is preliminary data.</text>
</comment>
<dbReference type="OrthoDB" id="1045822at2759"/>
<evidence type="ECO:0000313" key="2">
    <source>
        <dbReference type="Proteomes" id="UP000239899"/>
    </source>
</evidence>
<dbReference type="Proteomes" id="UP000239899">
    <property type="component" value="Unassembled WGS sequence"/>
</dbReference>
<keyword evidence="2" id="KW-1185">Reference proteome</keyword>
<dbReference type="EMBL" id="LHPG02000016">
    <property type="protein sequence ID" value="PRW33533.1"/>
    <property type="molecule type" value="Genomic_DNA"/>
</dbReference>
<accession>A0A2P6TGX2</accession>
<dbReference type="Pfam" id="PF04749">
    <property type="entry name" value="PLAC8"/>
    <property type="match status" value="1"/>
</dbReference>
<dbReference type="STRING" id="3076.A0A2P6TGX2"/>
<organism evidence="1 2">
    <name type="scientific">Chlorella sorokiniana</name>
    <name type="common">Freshwater green alga</name>
    <dbReference type="NCBI Taxonomy" id="3076"/>
    <lineage>
        <taxon>Eukaryota</taxon>
        <taxon>Viridiplantae</taxon>
        <taxon>Chlorophyta</taxon>
        <taxon>core chlorophytes</taxon>
        <taxon>Trebouxiophyceae</taxon>
        <taxon>Chlorellales</taxon>
        <taxon>Chlorellaceae</taxon>
        <taxon>Chlorella clade</taxon>
        <taxon>Chlorella</taxon>
    </lineage>
</organism>
<sequence>MGLLEMWFFKGKPVKHSVHIPCWDSFKWNPLKWRGPCFGRTFNECYWTGLRQMRWARAAYAANLGREYVMPVRDIGRHGYKSDIKALCWMYFLMGMIFGCGIGEVVNLCGACEIINFGAWYSCHARERLRRRYNLPPMFCMPPGIDDCLVHFFCMYCAVHQELRELAVRGVDGPGMHILDVLPDSFSTAEGIDEVKAERRKLLEGMLARPPKMFRARGRPHLKRCHARYELFAADQAANLASGPDDDDLPVFVTAEVDDSEASFSPASSDTSSNALGWCRYCPPEPQEMMRSAVGPDAQRMQLCRQPAGQQVDGSAGAAALDTPARAALTGGGRPDLFRSKSVHHIPVLVEEPPPGVEEKLLSLPGAASHRQLGRCEGMSSGSSGWKRCQRAGRMKLLASGGGGQPAVRMSRDGCGRMAEALPARWPHEVGGMPLGYAV</sequence>
<dbReference type="InterPro" id="IPR006461">
    <property type="entry name" value="PLAC_motif_containing"/>
</dbReference>
<protein>
    <submittedName>
        <fullName evidence="1">PLANT CADMIUM RESISTANCE 2-like isoform X1</fullName>
    </submittedName>
</protein>
<dbReference type="NCBIfam" id="TIGR01571">
    <property type="entry name" value="A_thal_Cys_rich"/>
    <property type="match status" value="1"/>
</dbReference>